<dbReference type="PANTHER" id="PTHR42756">
    <property type="entry name" value="TRANSCRIPTIONAL REGULATOR, MARR"/>
    <property type="match status" value="1"/>
</dbReference>
<dbReference type="InterPro" id="IPR036390">
    <property type="entry name" value="WH_DNA-bd_sf"/>
</dbReference>
<keyword evidence="1" id="KW-0805">Transcription regulation</keyword>
<dbReference type="InterPro" id="IPR036388">
    <property type="entry name" value="WH-like_DNA-bd_sf"/>
</dbReference>
<keyword evidence="2" id="KW-0238">DNA-binding</keyword>
<proteinExistence type="predicted"/>
<dbReference type="Gene3D" id="1.10.10.10">
    <property type="entry name" value="Winged helix-like DNA-binding domain superfamily/Winged helix DNA-binding domain"/>
    <property type="match status" value="1"/>
</dbReference>
<dbReference type="GO" id="GO:0003700">
    <property type="term" value="F:DNA-binding transcription factor activity"/>
    <property type="evidence" value="ECO:0007669"/>
    <property type="project" value="InterPro"/>
</dbReference>
<accession>A0A385SN17</accession>
<dbReference type="PROSITE" id="PS50995">
    <property type="entry name" value="HTH_MARR_2"/>
    <property type="match status" value="1"/>
</dbReference>
<dbReference type="PANTHER" id="PTHR42756:SF1">
    <property type="entry name" value="TRANSCRIPTIONAL REPRESSOR OF EMRAB OPERON"/>
    <property type="match status" value="1"/>
</dbReference>
<organism evidence="5 6">
    <name type="scientific">Chryseolinea soli</name>
    <dbReference type="NCBI Taxonomy" id="2321403"/>
    <lineage>
        <taxon>Bacteria</taxon>
        <taxon>Pseudomonadati</taxon>
        <taxon>Bacteroidota</taxon>
        <taxon>Cytophagia</taxon>
        <taxon>Cytophagales</taxon>
        <taxon>Fulvivirgaceae</taxon>
        <taxon>Chryseolinea</taxon>
    </lineage>
</organism>
<dbReference type="GO" id="GO:0003677">
    <property type="term" value="F:DNA binding"/>
    <property type="evidence" value="ECO:0007669"/>
    <property type="project" value="UniProtKB-KW"/>
</dbReference>
<dbReference type="SUPFAM" id="SSF46785">
    <property type="entry name" value="Winged helix' DNA-binding domain"/>
    <property type="match status" value="1"/>
</dbReference>
<dbReference type="EMBL" id="CP032382">
    <property type="protein sequence ID" value="AYB32579.1"/>
    <property type="molecule type" value="Genomic_DNA"/>
</dbReference>
<dbReference type="PRINTS" id="PR00598">
    <property type="entry name" value="HTHMARR"/>
</dbReference>
<reference evidence="6" key="1">
    <citation type="submission" date="2018-09" db="EMBL/GenBank/DDBJ databases">
        <title>Chryseolinea sp. KIS68-18 isolated from soil.</title>
        <authorList>
            <person name="Weon H.-Y."/>
            <person name="Kwon S.-W."/>
            <person name="Lee S.A."/>
        </authorList>
    </citation>
    <scope>NUCLEOTIDE SEQUENCE [LARGE SCALE GENOMIC DNA]</scope>
    <source>
        <strain evidence="6">KIS68-18</strain>
    </source>
</reference>
<dbReference type="AlphaFoldDB" id="A0A385SN17"/>
<feature type="domain" description="HTH marR-type" evidence="4">
    <location>
        <begin position="94"/>
        <end position="227"/>
    </location>
</feature>
<evidence type="ECO:0000256" key="3">
    <source>
        <dbReference type="ARBA" id="ARBA00023163"/>
    </source>
</evidence>
<sequence>MFFYAGKTTFWLYLYVKQNLLVVKNNAFPQFFIDLFPKGRNYMNKTVELVRLWGEYEQRHPEATIEDFCRHQASATLRQEKTVVPEGQMQPDLNGALVRLIGRIAKFHGVYTSKAFQGTALDQIEEFGMLVTIFNQKEPIKSEVIFGNILELSSGTNMLIRLMKRGLISEYADKEDKRVKRLRLTAKGEKTLKRAKQLLLKAVAMLVQDLTDDDKQLCLQLLRPIDARFSAIVQKQKNKTFEEIYAENMP</sequence>
<gene>
    <name evidence="5" type="ORF">D4L85_19245</name>
</gene>
<protein>
    <recommendedName>
        <fullName evidence="4">HTH marR-type domain-containing protein</fullName>
    </recommendedName>
</protein>
<name>A0A385SN17_9BACT</name>
<evidence type="ECO:0000313" key="6">
    <source>
        <dbReference type="Proteomes" id="UP000266183"/>
    </source>
</evidence>
<keyword evidence="3" id="KW-0804">Transcription</keyword>
<dbReference type="KEGG" id="chk:D4L85_19245"/>
<evidence type="ECO:0000313" key="5">
    <source>
        <dbReference type="EMBL" id="AYB32579.1"/>
    </source>
</evidence>
<evidence type="ECO:0000259" key="4">
    <source>
        <dbReference type="PROSITE" id="PS50995"/>
    </source>
</evidence>
<keyword evidence="6" id="KW-1185">Reference proteome</keyword>
<dbReference type="SMART" id="SM00347">
    <property type="entry name" value="HTH_MARR"/>
    <property type="match status" value="1"/>
</dbReference>
<evidence type="ECO:0000256" key="2">
    <source>
        <dbReference type="ARBA" id="ARBA00023125"/>
    </source>
</evidence>
<evidence type="ECO:0000256" key="1">
    <source>
        <dbReference type="ARBA" id="ARBA00023015"/>
    </source>
</evidence>
<dbReference type="Proteomes" id="UP000266183">
    <property type="component" value="Chromosome"/>
</dbReference>
<dbReference type="InterPro" id="IPR000835">
    <property type="entry name" value="HTH_MarR-typ"/>
</dbReference>